<comment type="subunit">
    <text evidence="11">Monomer.</text>
</comment>
<evidence type="ECO:0000256" key="4">
    <source>
        <dbReference type="ARBA" id="ARBA00022679"/>
    </source>
</evidence>
<evidence type="ECO:0000256" key="11">
    <source>
        <dbReference type="HAMAP-Rule" id="MF_01497"/>
    </source>
</evidence>
<evidence type="ECO:0000313" key="13">
    <source>
        <dbReference type="EMBL" id="TCL05452.1"/>
    </source>
</evidence>
<keyword evidence="2 11" id="KW-0723">Serine/threonine-protein kinase</keyword>
<keyword evidence="4 11" id="KW-0808">Transferase</keyword>
<evidence type="ECO:0000256" key="9">
    <source>
        <dbReference type="ARBA" id="ARBA00022842"/>
    </source>
</evidence>
<dbReference type="NCBIfam" id="NF008738">
    <property type="entry name" value="PRK11768.1"/>
    <property type="match status" value="1"/>
</dbReference>
<organism evidence="13 14">
    <name type="scientific">Sodalis ligni</name>
    <dbReference type="NCBI Taxonomy" id="2697027"/>
    <lineage>
        <taxon>Bacteria</taxon>
        <taxon>Pseudomonadati</taxon>
        <taxon>Pseudomonadota</taxon>
        <taxon>Gammaproteobacteria</taxon>
        <taxon>Enterobacterales</taxon>
        <taxon>Bruguierivoracaceae</taxon>
        <taxon>Sodalis</taxon>
    </lineage>
</organism>
<evidence type="ECO:0000256" key="7">
    <source>
        <dbReference type="ARBA" id="ARBA00022777"/>
    </source>
</evidence>
<comment type="catalytic activity">
    <reaction evidence="11">
        <text>L-seryl-[protein] + ATP = O-phospho-L-seryl-[protein] + ADP + H(+)</text>
        <dbReference type="Rhea" id="RHEA:17989"/>
        <dbReference type="Rhea" id="RHEA-COMP:9863"/>
        <dbReference type="Rhea" id="RHEA-COMP:11604"/>
        <dbReference type="ChEBI" id="CHEBI:15378"/>
        <dbReference type="ChEBI" id="CHEBI:29999"/>
        <dbReference type="ChEBI" id="CHEBI:30616"/>
        <dbReference type="ChEBI" id="CHEBI:83421"/>
        <dbReference type="ChEBI" id="CHEBI:456216"/>
        <dbReference type="EC" id="2.7.11.1"/>
    </reaction>
</comment>
<protein>
    <recommendedName>
        <fullName evidence="11">Stress response kinase A</fullName>
        <ecNumber evidence="11">2.7.11.1</ecNumber>
    </recommendedName>
    <alternativeName>
        <fullName evidence="11">Serine/threonine-protein kinase SrkA</fullName>
    </alternativeName>
</protein>
<dbReference type="RefSeq" id="WP_132924156.1">
    <property type="nucleotide sequence ID" value="NZ_SJOI01000001.1"/>
</dbReference>
<comment type="caution">
    <text evidence="13">The sequence shown here is derived from an EMBL/GenBank/DDBJ whole genome shotgun (WGS) entry which is preliminary data.</text>
</comment>
<dbReference type="PANTHER" id="PTHR39573">
    <property type="entry name" value="STRESS RESPONSE KINASE A"/>
    <property type="match status" value="1"/>
</dbReference>
<gene>
    <name evidence="11" type="primary">srkA</name>
    <name evidence="13" type="ORF">EZJ58_3639</name>
</gene>
<dbReference type="Gene3D" id="3.30.200.70">
    <property type="match status" value="1"/>
</dbReference>
<keyword evidence="9 11" id="KW-0460">Magnesium</keyword>
<evidence type="ECO:0000256" key="5">
    <source>
        <dbReference type="ARBA" id="ARBA00022723"/>
    </source>
</evidence>
<dbReference type="Gene3D" id="1.20.1270.170">
    <property type="match status" value="1"/>
</dbReference>
<feature type="binding site" evidence="11">
    <location>
        <position position="217"/>
    </location>
    <ligand>
        <name>Mg(2+)</name>
        <dbReference type="ChEBI" id="CHEBI:18420"/>
    </ligand>
</feature>
<proteinExistence type="inferred from homology"/>
<dbReference type="Proteomes" id="UP000294555">
    <property type="component" value="Unassembled WGS sequence"/>
</dbReference>
<evidence type="ECO:0000256" key="6">
    <source>
        <dbReference type="ARBA" id="ARBA00022741"/>
    </source>
</evidence>
<dbReference type="OrthoDB" id="5392197at2"/>
<evidence type="ECO:0000256" key="1">
    <source>
        <dbReference type="ARBA" id="ARBA00022490"/>
    </source>
</evidence>
<comment type="catalytic activity">
    <reaction evidence="11">
        <text>L-threonyl-[protein] + ATP = O-phospho-L-threonyl-[protein] + ADP + H(+)</text>
        <dbReference type="Rhea" id="RHEA:46608"/>
        <dbReference type="Rhea" id="RHEA-COMP:11060"/>
        <dbReference type="Rhea" id="RHEA-COMP:11605"/>
        <dbReference type="ChEBI" id="CHEBI:15378"/>
        <dbReference type="ChEBI" id="CHEBI:30013"/>
        <dbReference type="ChEBI" id="CHEBI:30616"/>
        <dbReference type="ChEBI" id="CHEBI:61977"/>
        <dbReference type="ChEBI" id="CHEBI:456216"/>
        <dbReference type="EC" id="2.7.11.1"/>
    </reaction>
</comment>
<keyword evidence="1 11" id="KW-0963">Cytoplasm</keyword>
<dbReference type="EMBL" id="SJOI01000001">
    <property type="protein sequence ID" value="TCL05452.1"/>
    <property type="molecule type" value="Genomic_DNA"/>
</dbReference>
<sequence>MNITAFNFKTLMPELIMDALESVGLRIDSGLTALNSYENRVYQFLDEDRKRYVVKFYRPERWSDEQILEEHELSLGLEEAEIPVVPPMRINGSTLLNHEGFRFAVFPSVGGRQFEQDNDEQLEWVGRFIGRIHRHNGEKRFSFRPTISLEEYLYEPRRELEQSTLIAGKQKEAFLRAVDLLIAEVKIYWRDDWLPLRLHGDLHASNILWRDGPMFVDLDDARNGPAVQDLWMLLNGDRMEQQYQLSLLLDAYQEFMDFNPRELALMEPLRAMRMIYYLAWISRRWGDPAFPHSFPWMVEAGFWEQQTVIFTEQVKVLREPPLQLMPSY</sequence>
<dbReference type="GO" id="GO:0004674">
    <property type="term" value="F:protein serine/threonine kinase activity"/>
    <property type="evidence" value="ECO:0007669"/>
    <property type="project" value="UniProtKB-UniRule"/>
</dbReference>
<evidence type="ECO:0000313" key="14">
    <source>
        <dbReference type="Proteomes" id="UP000294555"/>
    </source>
</evidence>
<keyword evidence="5 11" id="KW-0479">Metal-binding</keyword>
<keyword evidence="7 11" id="KW-0418">Kinase</keyword>
<evidence type="ECO:0000256" key="3">
    <source>
        <dbReference type="ARBA" id="ARBA00022553"/>
    </source>
</evidence>
<keyword evidence="8 11" id="KW-0067">ATP-binding</keyword>
<dbReference type="InterPro" id="IPR002575">
    <property type="entry name" value="Aminoglycoside_PTrfase"/>
</dbReference>
<dbReference type="Gene3D" id="1.10.510.10">
    <property type="entry name" value="Transferase(Phosphotransferase) domain 1"/>
    <property type="match status" value="1"/>
</dbReference>
<dbReference type="InterPro" id="IPR032882">
    <property type="entry name" value="SrkA/RdoA"/>
</dbReference>
<dbReference type="PANTHER" id="PTHR39573:SF1">
    <property type="entry name" value="STRESS RESPONSE KINASE A"/>
    <property type="match status" value="1"/>
</dbReference>
<evidence type="ECO:0000256" key="8">
    <source>
        <dbReference type="ARBA" id="ARBA00022840"/>
    </source>
</evidence>
<comment type="cofactor">
    <cofactor evidence="11">
        <name>Mg(2+)</name>
        <dbReference type="ChEBI" id="CHEBI:18420"/>
    </cofactor>
</comment>
<dbReference type="EC" id="2.7.11.1" evidence="11"/>
<feature type="site" description="ATP" evidence="11">
    <location>
        <position position="36"/>
    </location>
</feature>
<feature type="active site" evidence="11">
    <location>
        <position position="217"/>
    </location>
</feature>
<keyword evidence="3 11" id="KW-0597">Phosphoprotein</keyword>
<evidence type="ECO:0000259" key="12">
    <source>
        <dbReference type="Pfam" id="PF01636"/>
    </source>
</evidence>
<comment type="function">
    <text evidence="11">A protein kinase that phosphorylates Ser and Thr residues. Probably acts to suppress the effects of stress linked to accumulation of reactive oxygen species. Probably involved in the extracytoplasmic stress response.</text>
</comment>
<dbReference type="GO" id="GO:0000287">
    <property type="term" value="F:magnesium ion binding"/>
    <property type="evidence" value="ECO:0007669"/>
    <property type="project" value="UniProtKB-UniRule"/>
</dbReference>
<feature type="domain" description="Aminoglycoside phosphotransferase" evidence="12">
    <location>
        <begin position="32"/>
        <end position="263"/>
    </location>
</feature>
<comment type="subcellular location">
    <subcellularLocation>
        <location evidence="11">Cytoplasm</location>
    </subcellularLocation>
</comment>
<keyword evidence="10 11" id="KW-0346">Stress response</keyword>
<evidence type="ECO:0000256" key="2">
    <source>
        <dbReference type="ARBA" id="ARBA00022527"/>
    </source>
</evidence>
<accession>A0A4R1NDE7</accession>
<name>A0A4R1NDE7_9GAMM</name>
<evidence type="ECO:0000256" key="10">
    <source>
        <dbReference type="ARBA" id="ARBA00023016"/>
    </source>
</evidence>
<dbReference type="SUPFAM" id="SSF56112">
    <property type="entry name" value="Protein kinase-like (PK-like)"/>
    <property type="match status" value="1"/>
</dbReference>
<keyword evidence="6 11" id="KW-0547">Nucleotide-binding</keyword>
<dbReference type="GO" id="GO:0005737">
    <property type="term" value="C:cytoplasm"/>
    <property type="evidence" value="ECO:0007669"/>
    <property type="project" value="UniProtKB-SubCell"/>
</dbReference>
<feature type="binding site" evidence="11">
    <location>
        <position position="206"/>
    </location>
    <ligand>
        <name>Mg(2+)</name>
        <dbReference type="ChEBI" id="CHEBI:18420"/>
    </ligand>
</feature>
<keyword evidence="14" id="KW-1185">Reference proteome</keyword>
<dbReference type="Pfam" id="PF01636">
    <property type="entry name" value="APH"/>
    <property type="match status" value="1"/>
</dbReference>
<dbReference type="InterPro" id="IPR011009">
    <property type="entry name" value="Kinase-like_dom_sf"/>
</dbReference>
<dbReference type="HAMAP" id="MF_01497">
    <property type="entry name" value="SrkA_kinase"/>
    <property type="match status" value="1"/>
</dbReference>
<dbReference type="AlphaFoldDB" id="A0A4R1NDE7"/>
<reference evidence="13 14" key="1">
    <citation type="submission" date="2019-02" db="EMBL/GenBank/DDBJ databases">
        <title>Investigation of anaerobic lignin degradation for improved lignocellulosic biofuels.</title>
        <authorList>
            <person name="Deangelis K."/>
        </authorList>
    </citation>
    <scope>NUCLEOTIDE SEQUENCE [LARGE SCALE GENOMIC DNA]</scope>
    <source>
        <strain evidence="13 14">159R</strain>
    </source>
</reference>
<comment type="similarity">
    <text evidence="11">Belongs to the SrkA/RdoA protein kinase family.</text>
</comment>
<feature type="active site" description="Proton acceptor" evidence="11">
    <location>
        <position position="201"/>
    </location>
</feature>
<dbReference type="GO" id="GO:0106310">
    <property type="term" value="F:protein serine kinase activity"/>
    <property type="evidence" value="ECO:0007669"/>
    <property type="project" value="RHEA"/>
</dbReference>
<dbReference type="GO" id="GO:0005524">
    <property type="term" value="F:ATP binding"/>
    <property type="evidence" value="ECO:0007669"/>
    <property type="project" value="UniProtKB-UniRule"/>
</dbReference>